<dbReference type="EMBL" id="LR796420">
    <property type="protein sequence ID" value="CAB4142281.1"/>
    <property type="molecule type" value="Genomic_DNA"/>
</dbReference>
<dbReference type="Gene3D" id="2.20.110.10">
    <property type="entry name" value="Histone H3 K4-specific methyltransferase SET7/9 N-terminal domain"/>
    <property type="match status" value="1"/>
</dbReference>
<dbReference type="SUPFAM" id="SSF82185">
    <property type="entry name" value="Histone H3 K4-specific methyltransferase SET7/9 N-terminal domain"/>
    <property type="match status" value="1"/>
</dbReference>
<accession>A0A6J5M7Y2</accession>
<protein>
    <submittedName>
        <fullName evidence="1">MORN variant</fullName>
    </submittedName>
</protein>
<name>A0A6J5M7Y2_9CAUD</name>
<organism evidence="1">
    <name type="scientific">uncultured Caudovirales phage</name>
    <dbReference type="NCBI Taxonomy" id="2100421"/>
    <lineage>
        <taxon>Viruses</taxon>
        <taxon>Duplodnaviria</taxon>
        <taxon>Heunggongvirae</taxon>
        <taxon>Uroviricota</taxon>
        <taxon>Caudoviricetes</taxon>
        <taxon>Peduoviridae</taxon>
        <taxon>Maltschvirus</taxon>
        <taxon>Maltschvirus maltsch</taxon>
    </lineage>
</organism>
<sequence>MNQRDEQDKKHGYWEVYHINGNLHYKGHYLNGEQHGYWEQYYENGQLWYKGHFLNGEKHGYWEEYHPDGELRKTEYYARM</sequence>
<evidence type="ECO:0000313" key="1">
    <source>
        <dbReference type="EMBL" id="CAB4142281.1"/>
    </source>
</evidence>
<proteinExistence type="predicted"/>
<gene>
    <name evidence="1" type="ORF">UFOVP449_32</name>
</gene>
<dbReference type="Pfam" id="PF07661">
    <property type="entry name" value="MORN_2"/>
    <property type="match status" value="3"/>
</dbReference>
<dbReference type="InterPro" id="IPR011652">
    <property type="entry name" value="MORN_2"/>
</dbReference>
<reference evidence="1" key="1">
    <citation type="submission" date="2020-04" db="EMBL/GenBank/DDBJ databases">
        <authorList>
            <person name="Chiriac C."/>
            <person name="Salcher M."/>
            <person name="Ghai R."/>
            <person name="Kavagutti S V."/>
        </authorList>
    </citation>
    <scope>NUCLEOTIDE SEQUENCE</scope>
</reference>